<feature type="chain" id="PRO_5042674946" description="Apolipoprotein D" evidence="11">
    <location>
        <begin position="18"/>
        <end position="187"/>
    </location>
</feature>
<evidence type="ECO:0000256" key="5">
    <source>
        <dbReference type="ARBA" id="ARBA00022525"/>
    </source>
</evidence>
<evidence type="ECO:0000256" key="9">
    <source>
        <dbReference type="ARBA" id="ARBA00023180"/>
    </source>
</evidence>
<evidence type="ECO:0000256" key="4">
    <source>
        <dbReference type="ARBA" id="ARBA00022448"/>
    </source>
</evidence>
<keyword evidence="4" id="KW-0813">Transport</keyword>
<dbReference type="GO" id="GO:0006869">
    <property type="term" value="P:lipid transport"/>
    <property type="evidence" value="ECO:0007669"/>
    <property type="project" value="InterPro"/>
</dbReference>
<evidence type="ECO:0000313" key="13">
    <source>
        <dbReference type="EMBL" id="KAK6182876.1"/>
    </source>
</evidence>
<evidence type="ECO:0000256" key="1">
    <source>
        <dbReference type="ARBA" id="ARBA00004613"/>
    </source>
</evidence>
<keyword evidence="10" id="KW-0873">Pyrrolidone carboxylic acid</keyword>
<dbReference type="FunFam" id="2.40.128.20:FF:000003">
    <property type="entry name" value="Apolipoprotein D"/>
    <property type="match status" value="1"/>
</dbReference>
<comment type="caution">
    <text evidence="13">The sequence shown here is derived from an EMBL/GenBank/DDBJ whole genome shotgun (WGS) entry which is preliminary data.</text>
</comment>
<keyword evidence="7" id="KW-0446">Lipid-binding</keyword>
<dbReference type="PANTHER" id="PTHR10612:SF34">
    <property type="entry name" value="APOLIPOPROTEIN D"/>
    <property type="match status" value="1"/>
</dbReference>
<dbReference type="GO" id="GO:0006629">
    <property type="term" value="P:lipid metabolic process"/>
    <property type="evidence" value="ECO:0007669"/>
    <property type="project" value="TreeGrafter"/>
</dbReference>
<dbReference type="GO" id="GO:0000302">
    <property type="term" value="P:response to reactive oxygen species"/>
    <property type="evidence" value="ECO:0007669"/>
    <property type="project" value="TreeGrafter"/>
</dbReference>
<evidence type="ECO:0000256" key="7">
    <source>
        <dbReference type="ARBA" id="ARBA00023121"/>
    </source>
</evidence>
<dbReference type="Proteomes" id="UP001347796">
    <property type="component" value="Unassembled WGS sequence"/>
</dbReference>
<dbReference type="PIRSF" id="PIRSF036893">
    <property type="entry name" value="Lipocalin_ApoD"/>
    <property type="match status" value="1"/>
</dbReference>
<gene>
    <name evidence="13" type="ORF">SNE40_010461</name>
</gene>
<accession>A0AAN8Q080</accession>
<protein>
    <recommendedName>
        <fullName evidence="3">Apolipoprotein D</fullName>
    </recommendedName>
</protein>
<dbReference type="AlphaFoldDB" id="A0AAN8Q080"/>
<dbReference type="PANTHER" id="PTHR10612">
    <property type="entry name" value="APOLIPOPROTEIN D"/>
    <property type="match status" value="1"/>
</dbReference>
<dbReference type="GO" id="GO:0007420">
    <property type="term" value="P:brain development"/>
    <property type="evidence" value="ECO:0007669"/>
    <property type="project" value="InterPro"/>
</dbReference>
<reference evidence="13 14" key="1">
    <citation type="submission" date="2024-01" db="EMBL/GenBank/DDBJ databases">
        <title>The genome of the rayed Mediterranean limpet Patella caerulea (Linnaeus, 1758).</title>
        <authorList>
            <person name="Anh-Thu Weber A."/>
            <person name="Halstead-Nussloch G."/>
        </authorList>
    </citation>
    <scope>NUCLEOTIDE SEQUENCE [LARGE SCALE GENOMIC DNA]</scope>
    <source>
        <strain evidence="13">AATW-2023a</strain>
        <tissue evidence="13">Whole specimen</tissue>
    </source>
</reference>
<keyword evidence="6 11" id="KW-0732">Signal</keyword>
<comment type="subcellular location">
    <subcellularLocation>
        <location evidence="1">Secreted</location>
    </subcellularLocation>
</comment>
<dbReference type="GO" id="GO:0042246">
    <property type="term" value="P:tissue regeneration"/>
    <property type="evidence" value="ECO:0007669"/>
    <property type="project" value="InterPro"/>
</dbReference>
<dbReference type="InterPro" id="IPR012674">
    <property type="entry name" value="Calycin"/>
</dbReference>
<evidence type="ECO:0000259" key="12">
    <source>
        <dbReference type="Pfam" id="PF08212"/>
    </source>
</evidence>
<dbReference type="InterPro" id="IPR002969">
    <property type="entry name" value="ApolipopD"/>
</dbReference>
<evidence type="ECO:0000256" key="2">
    <source>
        <dbReference type="ARBA" id="ARBA00006889"/>
    </source>
</evidence>
<evidence type="ECO:0000313" key="14">
    <source>
        <dbReference type="Proteomes" id="UP001347796"/>
    </source>
</evidence>
<evidence type="ECO:0000256" key="10">
    <source>
        <dbReference type="ARBA" id="ARBA00023283"/>
    </source>
</evidence>
<dbReference type="InterPro" id="IPR022272">
    <property type="entry name" value="Lipocalin_CS"/>
</dbReference>
<evidence type="ECO:0000256" key="11">
    <source>
        <dbReference type="PIRNR" id="PIRNR036893"/>
    </source>
</evidence>
<name>A0AAN8Q080_PATCE</name>
<dbReference type="PROSITE" id="PS00213">
    <property type="entry name" value="LIPOCALIN"/>
    <property type="match status" value="1"/>
</dbReference>
<keyword evidence="14" id="KW-1185">Reference proteome</keyword>
<keyword evidence="8" id="KW-1015">Disulfide bond</keyword>
<keyword evidence="9" id="KW-0325">Glycoprotein</keyword>
<dbReference type="GO" id="GO:0005737">
    <property type="term" value="C:cytoplasm"/>
    <property type="evidence" value="ECO:0007669"/>
    <property type="project" value="TreeGrafter"/>
</dbReference>
<dbReference type="Gene3D" id="2.40.128.20">
    <property type="match status" value="1"/>
</dbReference>
<keyword evidence="5" id="KW-0964">Secreted</keyword>
<comment type="similarity">
    <text evidence="2 11">Belongs to the calycin superfamily. Lipocalin family.</text>
</comment>
<evidence type="ECO:0000256" key="6">
    <source>
        <dbReference type="ARBA" id="ARBA00022729"/>
    </source>
</evidence>
<dbReference type="SUPFAM" id="SSF50814">
    <property type="entry name" value="Lipocalins"/>
    <property type="match status" value="1"/>
</dbReference>
<dbReference type="InterPro" id="IPR000566">
    <property type="entry name" value="Lipocln_cytosolic_FA-bd_dom"/>
</dbReference>
<feature type="domain" description="Lipocalin/cytosolic fatty-acid binding" evidence="12">
    <location>
        <begin position="34"/>
        <end position="177"/>
    </location>
</feature>
<evidence type="ECO:0000256" key="3">
    <source>
        <dbReference type="ARBA" id="ARBA00019890"/>
    </source>
</evidence>
<dbReference type="GO" id="GO:0005576">
    <property type="term" value="C:extracellular region"/>
    <property type="evidence" value="ECO:0007669"/>
    <property type="project" value="UniProtKB-SubCell"/>
</dbReference>
<feature type="signal peptide" evidence="11">
    <location>
        <begin position="1"/>
        <end position="17"/>
    </location>
</feature>
<dbReference type="PRINTS" id="PR01219">
    <property type="entry name" value="APOLIPOPROTD"/>
</dbReference>
<dbReference type="InterPro" id="IPR022271">
    <property type="entry name" value="Lipocalin_ApoD"/>
</dbReference>
<dbReference type="GO" id="GO:0008289">
    <property type="term" value="F:lipid binding"/>
    <property type="evidence" value="ECO:0007669"/>
    <property type="project" value="UniProtKB-KW"/>
</dbReference>
<dbReference type="EMBL" id="JAZGQO010000007">
    <property type="protein sequence ID" value="KAK6182876.1"/>
    <property type="molecule type" value="Genomic_DNA"/>
</dbReference>
<dbReference type="Pfam" id="PF08212">
    <property type="entry name" value="Lipocalin_2"/>
    <property type="match status" value="1"/>
</dbReference>
<sequence length="187" mass="20884">MERVTVLFCFLVVLSTAQKTGFGPCPDALPLSSLDVKRYLGKWHEIYKIPNFFEADQSCITANYSLKADGHIKVFNQGVTNGQPVSKTGDAYVPNPSEPAKLMVKFSENSPYAPYWVLDTDYTNYTVVFSCESFGKIAHAQFAWILSRNITITESLNQKLFQTLENNGVPASYLKKADQSNCTSSKK</sequence>
<evidence type="ECO:0000256" key="8">
    <source>
        <dbReference type="ARBA" id="ARBA00023157"/>
    </source>
</evidence>
<proteinExistence type="inferred from homology"/>
<dbReference type="CDD" id="cd19437">
    <property type="entry name" value="lipocalin_apoD-like"/>
    <property type="match status" value="1"/>
</dbReference>
<organism evidence="13 14">
    <name type="scientific">Patella caerulea</name>
    <name type="common">Rayed Mediterranean limpet</name>
    <dbReference type="NCBI Taxonomy" id="87958"/>
    <lineage>
        <taxon>Eukaryota</taxon>
        <taxon>Metazoa</taxon>
        <taxon>Spiralia</taxon>
        <taxon>Lophotrochozoa</taxon>
        <taxon>Mollusca</taxon>
        <taxon>Gastropoda</taxon>
        <taxon>Patellogastropoda</taxon>
        <taxon>Patelloidea</taxon>
        <taxon>Patellidae</taxon>
        <taxon>Patella</taxon>
    </lineage>
</organism>